<dbReference type="NCBIfam" id="TIGR00097">
    <property type="entry name" value="HMP-P_kinase"/>
    <property type="match status" value="1"/>
</dbReference>
<comment type="caution">
    <text evidence="7">The sequence shown here is derived from an EMBL/GenBank/DDBJ whole genome shotgun (WGS) entry which is preliminary data.</text>
</comment>
<dbReference type="RefSeq" id="WP_261961561.1">
    <property type="nucleotide sequence ID" value="NZ_BAAAXA010000001.1"/>
</dbReference>
<evidence type="ECO:0000256" key="5">
    <source>
        <dbReference type="ARBA" id="ARBA00022977"/>
    </source>
</evidence>
<reference evidence="7" key="1">
    <citation type="journal article" date="2014" name="Int. J. Syst. Evol. Microbiol.">
        <title>Complete genome sequence of Corynebacterium casei LMG S-19264T (=DSM 44701T), isolated from a smear-ripened cheese.</title>
        <authorList>
            <consortium name="US DOE Joint Genome Institute (JGI-PGF)"/>
            <person name="Walter F."/>
            <person name="Albersmeier A."/>
            <person name="Kalinowski J."/>
            <person name="Ruckert C."/>
        </authorList>
    </citation>
    <scope>NUCLEOTIDE SEQUENCE</scope>
    <source>
        <strain evidence="7">VKM Ac-1321</strain>
    </source>
</reference>
<gene>
    <name evidence="7" type="primary">thiD</name>
    <name evidence="7" type="ORF">GCM10017581_012770</name>
</gene>
<sequence length="266" mass="27238">MQPTVVLTIGASDSSGGSGLQADLRTLAALRMHGASVVTAVVSRNTRDVADLYPQPTNVVTAQLTCVLDDLPVAAVKTGILPTPETAVAIAARARNGALPNLVVDPVLTAATGSRRGLIAAYERLLPHASVLTPNREEASALLGWDVVTPEDMAAAASQLSARGPRCVVITGGDFAAGADAIDVLWVDGEARMLHSPRISSRNTDGSGATFATAVAARLAAADDADAAVAWAKGFVGRAIGDAAEWRLGNGPGPIDQFGWSSLTLR</sequence>
<dbReference type="PANTHER" id="PTHR20858">
    <property type="entry name" value="PHOSPHOMETHYLPYRIMIDINE KINASE"/>
    <property type="match status" value="1"/>
</dbReference>
<keyword evidence="8" id="KW-1185">Reference proteome</keyword>
<dbReference type="PANTHER" id="PTHR20858:SF17">
    <property type="entry name" value="HYDROXYMETHYLPYRIMIDINE_PHOSPHOMETHYLPYRIMIDINE KINASE THI20-RELATED"/>
    <property type="match status" value="1"/>
</dbReference>
<comment type="pathway">
    <text evidence="4">Cofactor biosynthesis; thiamine diphosphate biosynthesis; 4-amino-2-methyl-5-diphosphomethylpyrimidine from 5-amino-1-(5-phospho-D-ribosyl)imidazole: step 3/3.</text>
</comment>
<evidence type="ECO:0000256" key="1">
    <source>
        <dbReference type="ARBA" id="ARBA00000151"/>
    </source>
</evidence>
<comment type="catalytic activity">
    <reaction evidence="2">
        <text>4-amino-2-methyl-5-(phosphooxymethyl)pyrimidine + ATP = 4-amino-2-methyl-5-(diphosphooxymethyl)pyrimidine + ADP</text>
        <dbReference type="Rhea" id="RHEA:19893"/>
        <dbReference type="ChEBI" id="CHEBI:30616"/>
        <dbReference type="ChEBI" id="CHEBI:57841"/>
        <dbReference type="ChEBI" id="CHEBI:58354"/>
        <dbReference type="ChEBI" id="CHEBI:456216"/>
        <dbReference type="EC" id="2.7.4.7"/>
    </reaction>
</comment>
<organism evidence="7 8">
    <name type="scientific">Dactylosporangium matsuzakiense</name>
    <dbReference type="NCBI Taxonomy" id="53360"/>
    <lineage>
        <taxon>Bacteria</taxon>
        <taxon>Bacillati</taxon>
        <taxon>Actinomycetota</taxon>
        <taxon>Actinomycetes</taxon>
        <taxon>Micromonosporales</taxon>
        <taxon>Micromonosporaceae</taxon>
        <taxon>Dactylosporangium</taxon>
    </lineage>
</organism>
<evidence type="ECO:0000256" key="2">
    <source>
        <dbReference type="ARBA" id="ARBA00000565"/>
    </source>
</evidence>
<dbReference type="InterPro" id="IPR004399">
    <property type="entry name" value="HMP/HMP-P_kinase_dom"/>
</dbReference>
<feature type="domain" description="Pyridoxamine kinase/Phosphomethylpyrimidine kinase" evidence="6">
    <location>
        <begin position="13"/>
        <end position="255"/>
    </location>
</feature>
<dbReference type="CDD" id="cd01169">
    <property type="entry name" value="HMPP_kinase"/>
    <property type="match status" value="1"/>
</dbReference>
<evidence type="ECO:0000259" key="6">
    <source>
        <dbReference type="Pfam" id="PF08543"/>
    </source>
</evidence>
<evidence type="ECO:0000256" key="3">
    <source>
        <dbReference type="ARBA" id="ARBA00003848"/>
    </source>
</evidence>
<dbReference type="GO" id="GO:0009228">
    <property type="term" value="P:thiamine biosynthetic process"/>
    <property type="evidence" value="ECO:0007669"/>
    <property type="project" value="UniProtKB-KW"/>
</dbReference>
<accession>A0A9W6KCD6</accession>
<dbReference type="SUPFAM" id="SSF53613">
    <property type="entry name" value="Ribokinase-like"/>
    <property type="match status" value="1"/>
</dbReference>
<dbReference type="InterPro" id="IPR013749">
    <property type="entry name" value="PM/HMP-P_kinase-1"/>
</dbReference>
<reference evidence="7" key="2">
    <citation type="submission" date="2023-01" db="EMBL/GenBank/DDBJ databases">
        <authorList>
            <person name="Sun Q."/>
            <person name="Evtushenko L."/>
        </authorList>
    </citation>
    <scope>NUCLEOTIDE SEQUENCE</scope>
    <source>
        <strain evidence="7">VKM Ac-1321</strain>
    </source>
</reference>
<dbReference type="Pfam" id="PF08543">
    <property type="entry name" value="Phos_pyr_kin"/>
    <property type="match status" value="1"/>
</dbReference>
<proteinExistence type="predicted"/>
<dbReference type="GO" id="GO:0008972">
    <property type="term" value="F:phosphomethylpyrimidine kinase activity"/>
    <property type="evidence" value="ECO:0007669"/>
    <property type="project" value="UniProtKB-EC"/>
</dbReference>
<comment type="catalytic activity">
    <reaction evidence="1">
        <text>4-amino-5-hydroxymethyl-2-methylpyrimidine + ATP = 4-amino-2-methyl-5-(phosphooxymethyl)pyrimidine + ADP + H(+)</text>
        <dbReference type="Rhea" id="RHEA:23096"/>
        <dbReference type="ChEBI" id="CHEBI:15378"/>
        <dbReference type="ChEBI" id="CHEBI:16892"/>
        <dbReference type="ChEBI" id="CHEBI:30616"/>
        <dbReference type="ChEBI" id="CHEBI:58354"/>
        <dbReference type="ChEBI" id="CHEBI:456216"/>
        <dbReference type="EC" id="2.7.1.49"/>
    </reaction>
</comment>
<evidence type="ECO:0000256" key="4">
    <source>
        <dbReference type="ARBA" id="ARBA00004769"/>
    </source>
</evidence>
<name>A0A9W6KCD6_9ACTN</name>
<dbReference type="Proteomes" id="UP001143480">
    <property type="component" value="Unassembled WGS sequence"/>
</dbReference>
<dbReference type="AlphaFoldDB" id="A0A9W6KCD6"/>
<dbReference type="EMBL" id="BSFP01000004">
    <property type="protein sequence ID" value="GLK99536.1"/>
    <property type="molecule type" value="Genomic_DNA"/>
</dbReference>
<keyword evidence="7" id="KW-0808">Transferase</keyword>
<evidence type="ECO:0000313" key="7">
    <source>
        <dbReference type="EMBL" id="GLK99536.1"/>
    </source>
</evidence>
<evidence type="ECO:0000313" key="8">
    <source>
        <dbReference type="Proteomes" id="UP001143480"/>
    </source>
</evidence>
<dbReference type="InterPro" id="IPR029056">
    <property type="entry name" value="Ribokinase-like"/>
</dbReference>
<dbReference type="Gene3D" id="3.40.1190.20">
    <property type="match status" value="1"/>
</dbReference>
<protein>
    <submittedName>
        <fullName evidence="7">Hydroxymethylpyrimidine/phosphomethylpyrimidine kinase</fullName>
    </submittedName>
</protein>
<dbReference type="GO" id="GO:0008902">
    <property type="term" value="F:hydroxymethylpyrimidine kinase activity"/>
    <property type="evidence" value="ECO:0007669"/>
    <property type="project" value="UniProtKB-EC"/>
</dbReference>
<comment type="function">
    <text evidence="3">Catalyzes the phosphorylation of hydroxymethylpyrimidine phosphate (HMP-P) to HMP-PP, and of HMP to HMP-P.</text>
</comment>
<keyword evidence="5" id="KW-0784">Thiamine biosynthesis</keyword>
<dbReference type="GO" id="GO:0005829">
    <property type="term" value="C:cytosol"/>
    <property type="evidence" value="ECO:0007669"/>
    <property type="project" value="TreeGrafter"/>
</dbReference>
<keyword evidence="7" id="KW-0418">Kinase</keyword>